<evidence type="ECO:0000256" key="2">
    <source>
        <dbReference type="ARBA" id="ARBA00022801"/>
    </source>
</evidence>
<reference evidence="5" key="2">
    <citation type="submission" date="2021-04" db="EMBL/GenBank/DDBJ databases">
        <authorList>
            <person name="Gilroy R."/>
        </authorList>
    </citation>
    <scope>NUCLEOTIDE SEQUENCE</scope>
    <source>
        <strain evidence="5">ChiSjej1B19-8411</strain>
    </source>
</reference>
<dbReference type="SUPFAM" id="SSF47090">
    <property type="entry name" value="PGBD-like"/>
    <property type="match status" value="1"/>
</dbReference>
<comment type="similarity">
    <text evidence="1">Belongs to the glycosyl hydrolase 25 family.</text>
</comment>
<dbReference type="PROSITE" id="PS51904">
    <property type="entry name" value="GLYCOSYL_HYDROL_F25_2"/>
    <property type="match status" value="1"/>
</dbReference>
<proteinExistence type="inferred from homology"/>
<dbReference type="AlphaFoldDB" id="A0A9D1WJY5"/>
<organism evidence="5 6">
    <name type="scientific">Candidatus Blautia gallistercoris</name>
    <dbReference type="NCBI Taxonomy" id="2838490"/>
    <lineage>
        <taxon>Bacteria</taxon>
        <taxon>Bacillati</taxon>
        <taxon>Bacillota</taxon>
        <taxon>Clostridia</taxon>
        <taxon>Lachnospirales</taxon>
        <taxon>Lachnospiraceae</taxon>
        <taxon>Blautia</taxon>
    </lineage>
</organism>
<evidence type="ECO:0000313" key="6">
    <source>
        <dbReference type="Proteomes" id="UP000886817"/>
    </source>
</evidence>
<dbReference type="GO" id="GO:0016998">
    <property type="term" value="P:cell wall macromolecule catabolic process"/>
    <property type="evidence" value="ECO:0007669"/>
    <property type="project" value="InterPro"/>
</dbReference>
<dbReference type="Gene3D" id="1.10.101.10">
    <property type="entry name" value="PGBD-like superfamily/PGBD"/>
    <property type="match status" value="1"/>
</dbReference>
<dbReference type="Gene3D" id="3.20.20.80">
    <property type="entry name" value="Glycosidases"/>
    <property type="match status" value="1"/>
</dbReference>
<dbReference type="Pfam" id="PF01183">
    <property type="entry name" value="Glyco_hydro_25"/>
    <property type="match status" value="1"/>
</dbReference>
<reference evidence="5" key="1">
    <citation type="journal article" date="2021" name="PeerJ">
        <title>Extensive microbial diversity within the chicken gut microbiome revealed by metagenomics and culture.</title>
        <authorList>
            <person name="Gilroy R."/>
            <person name="Ravi A."/>
            <person name="Getino M."/>
            <person name="Pursley I."/>
            <person name="Horton D.L."/>
            <person name="Alikhan N.F."/>
            <person name="Baker D."/>
            <person name="Gharbi K."/>
            <person name="Hall N."/>
            <person name="Watson M."/>
            <person name="Adriaenssens E.M."/>
            <person name="Foster-Nyarko E."/>
            <person name="Jarju S."/>
            <person name="Secka A."/>
            <person name="Antonio M."/>
            <person name="Oren A."/>
            <person name="Chaudhuri R.R."/>
            <person name="La Ragione R."/>
            <person name="Hildebrand F."/>
            <person name="Pallen M.J."/>
        </authorList>
    </citation>
    <scope>NUCLEOTIDE SEQUENCE</scope>
    <source>
        <strain evidence="5">ChiSjej1B19-8411</strain>
    </source>
</reference>
<keyword evidence="2" id="KW-0378">Hydrolase</keyword>
<dbReference type="Pfam" id="PF01471">
    <property type="entry name" value="PG_binding_1"/>
    <property type="match status" value="1"/>
</dbReference>
<dbReference type="InterPro" id="IPR002053">
    <property type="entry name" value="Glyco_hydro_25"/>
</dbReference>
<dbReference type="EMBL" id="DXEX01000244">
    <property type="protein sequence ID" value="HIX60319.1"/>
    <property type="molecule type" value="Genomic_DNA"/>
</dbReference>
<dbReference type="GO" id="GO:0016052">
    <property type="term" value="P:carbohydrate catabolic process"/>
    <property type="evidence" value="ECO:0007669"/>
    <property type="project" value="TreeGrafter"/>
</dbReference>
<protein>
    <submittedName>
        <fullName evidence="5">Peptidoglycan-binding protein</fullName>
    </submittedName>
</protein>
<evidence type="ECO:0000256" key="1">
    <source>
        <dbReference type="ARBA" id="ARBA00010646"/>
    </source>
</evidence>
<feature type="domain" description="Peptidoglycan binding-like" evidence="4">
    <location>
        <begin position="251"/>
        <end position="309"/>
    </location>
</feature>
<dbReference type="GO" id="GO:0003796">
    <property type="term" value="F:lysozyme activity"/>
    <property type="evidence" value="ECO:0007669"/>
    <property type="project" value="InterPro"/>
</dbReference>
<dbReference type="PANTHER" id="PTHR34135:SF2">
    <property type="entry name" value="LYSOZYME"/>
    <property type="match status" value="1"/>
</dbReference>
<dbReference type="SMART" id="SM00641">
    <property type="entry name" value="Glyco_25"/>
    <property type="match status" value="1"/>
</dbReference>
<accession>A0A9D1WJY5</accession>
<dbReference type="Proteomes" id="UP000886817">
    <property type="component" value="Unassembled WGS sequence"/>
</dbReference>
<dbReference type="PANTHER" id="PTHR34135">
    <property type="entry name" value="LYSOZYME"/>
    <property type="match status" value="1"/>
</dbReference>
<dbReference type="InterPro" id="IPR036366">
    <property type="entry name" value="PGBDSf"/>
</dbReference>
<dbReference type="InterPro" id="IPR018077">
    <property type="entry name" value="Glyco_hydro_fam25_subgr"/>
</dbReference>
<dbReference type="InterPro" id="IPR017853">
    <property type="entry name" value="GH"/>
</dbReference>
<evidence type="ECO:0000259" key="4">
    <source>
        <dbReference type="Pfam" id="PF01471"/>
    </source>
</evidence>
<comment type="caution">
    <text evidence="5">The sequence shown here is derived from an EMBL/GenBank/DDBJ whole genome shotgun (WGS) entry which is preliminary data.</text>
</comment>
<dbReference type="InterPro" id="IPR036365">
    <property type="entry name" value="PGBD-like_sf"/>
</dbReference>
<dbReference type="GO" id="GO:0009253">
    <property type="term" value="P:peptidoglycan catabolic process"/>
    <property type="evidence" value="ECO:0007669"/>
    <property type="project" value="InterPro"/>
</dbReference>
<evidence type="ECO:0000256" key="3">
    <source>
        <dbReference type="ARBA" id="ARBA00023295"/>
    </source>
</evidence>
<sequence>MELYGIDVSAYNPVTSYARVAASGRKVAILRVTERNNQPDPTFERNYKGFRQAGMKVGVYKFSYALSAAEASLEADSVLRALKGKTLEFPVFYDMEWSRQRSLPASQLAAVIREFRRKIVDAGYLFGIYCNLDWYNNVLDVEGFPYDYWIASYPYNDRGVVVESLRPAHGIGWQYSSKGTVPGIDGNVDLDVFYKDYTGGSADQPEREEGDGAEANDDWIKRLQSAVGAVPDNIPGPETLSKLPLLKEGSRGEVVRLLQERLGNQYRIGVTGGYDGIYGPGTRAAVMEFQKQKGLSIDGITGQNTWKALLGDD</sequence>
<evidence type="ECO:0000313" key="5">
    <source>
        <dbReference type="EMBL" id="HIX60319.1"/>
    </source>
</evidence>
<name>A0A9D1WJY5_9FIRM</name>
<gene>
    <name evidence="5" type="ORF">IAA45_11485</name>
</gene>
<keyword evidence="3" id="KW-0326">Glycosidase</keyword>
<dbReference type="InterPro" id="IPR002477">
    <property type="entry name" value="Peptidoglycan-bd-like"/>
</dbReference>
<dbReference type="SUPFAM" id="SSF51445">
    <property type="entry name" value="(Trans)glycosidases"/>
    <property type="match status" value="1"/>
</dbReference>